<dbReference type="EMBL" id="JAYMYQ010000007">
    <property type="protein sequence ID" value="KAK7320935.1"/>
    <property type="molecule type" value="Genomic_DNA"/>
</dbReference>
<evidence type="ECO:0000313" key="1">
    <source>
        <dbReference type="EMBL" id="KAK7320935.1"/>
    </source>
</evidence>
<reference evidence="1 2" key="1">
    <citation type="submission" date="2024-01" db="EMBL/GenBank/DDBJ databases">
        <title>The genomes of 5 underutilized Papilionoideae crops provide insights into root nodulation and disease resistanc.</title>
        <authorList>
            <person name="Jiang F."/>
        </authorList>
    </citation>
    <scope>NUCLEOTIDE SEQUENCE [LARGE SCALE GENOMIC DNA]</scope>
    <source>
        <strain evidence="1">LVBAO_FW01</strain>
        <tissue evidence="1">Leaves</tissue>
    </source>
</reference>
<protein>
    <submittedName>
        <fullName evidence="1">Uncharacterized protein</fullName>
    </submittedName>
</protein>
<dbReference type="AlphaFoldDB" id="A0AAN9KNG3"/>
<sequence>MLLEANSTSDQYGRSLNHDKIEEFSWLFFSNTIRYPRPMAFVAEGADQKRPFVMLVREFTMNLVLVAHGKTRSMPCKTRFSDGDSDHKTMQTTDLNLIM</sequence>
<gene>
    <name evidence="1" type="ORF">VNO77_30900</name>
</gene>
<dbReference type="Proteomes" id="UP001367508">
    <property type="component" value="Unassembled WGS sequence"/>
</dbReference>
<organism evidence="1 2">
    <name type="scientific">Canavalia gladiata</name>
    <name type="common">Sword bean</name>
    <name type="synonym">Dolichos gladiatus</name>
    <dbReference type="NCBI Taxonomy" id="3824"/>
    <lineage>
        <taxon>Eukaryota</taxon>
        <taxon>Viridiplantae</taxon>
        <taxon>Streptophyta</taxon>
        <taxon>Embryophyta</taxon>
        <taxon>Tracheophyta</taxon>
        <taxon>Spermatophyta</taxon>
        <taxon>Magnoliopsida</taxon>
        <taxon>eudicotyledons</taxon>
        <taxon>Gunneridae</taxon>
        <taxon>Pentapetalae</taxon>
        <taxon>rosids</taxon>
        <taxon>fabids</taxon>
        <taxon>Fabales</taxon>
        <taxon>Fabaceae</taxon>
        <taxon>Papilionoideae</taxon>
        <taxon>50 kb inversion clade</taxon>
        <taxon>NPAAA clade</taxon>
        <taxon>indigoferoid/millettioid clade</taxon>
        <taxon>Phaseoleae</taxon>
        <taxon>Canavalia</taxon>
    </lineage>
</organism>
<keyword evidence="2" id="KW-1185">Reference proteome</keyword>
<proteinExistence type="predicted"/>
<name>A0AAN9KNG3_CANGL</name>
<evidence type="ECO:0000313" key="2">
    <source>
        <dbReference type="Proteomes" id="UP001367508"/>
    </source>
</evidence>
<accession>A0AAN9KNG3</accession>
<comment type="caution">
    <text evidence="1">The sequence shown here is derived from an EMBL/GenBank/DDBJ whole genome shotgun (WGS) entry which is preliminary data.</text>
</comment>